<evidence type="ECO:0000259" key="2">
    <source>
        <dbReference type="Pfam" id="PF24803"/>
    </source>
</evidence>
<evidence type="ECO:0000313" key="4">
    <source>
        <dbReference type="Proteomes" id="UP000092993"/>
    </source>
</evidence>
<proteinExistence type="predicted"/>
<keyword evidence="4" id="KW-1185">Reference proteome</keyword>
<dbReference type="STRING" id="5627.A0A1C7M0G3"/>
<dbReference type="PROSITE" id="PS51257">
    <property type="entry name" value="PROKAR_LIPOPROTEIN"/>
    <property type="match status" value="1"/>
</dbReference>
<dbReference type="Pfam" id="PF24803">
    <property type="entry name" value="DUF7704"/>
    <property type="match status" value="1"/>
</dbReference>
<dbReference type="OMA" id="MIPRIAW"/>
<dbReference type="InterPro" id="IPR056121">
    <property type="entry name" value="DUF7704"/>
</dbReference>
<dbReference type="AlphaFoldDB" id="A0A1C7M0G3"/>
<name>A0A1C7M0G3_GRIFR</name>
<feature type="transmembrane region" description="Helical" evidence="1">
    <location>
        <begin position="78"/>
        <end position="97"/>
    </location>
</feature>
<keyword evidence="1" id="KW-1133">Transmembrane helix</keyword>
<protein>
    <recommendedName>
        <fullName evidence="2">DUF7704 domain-containing protein</fullName>
    </recommendedName>
</protein>
<sequence length="186" mass="20406">MKGALSPPAMPPSALPPCYWLIFGCYEPLLALCGLLGVLVNPKKVSSVLAAQAHDLQAPWPSGSVPEGQLSLATRVTMLQLAHVVGLLGLINVFVLWAARKHLFSQPALQEKVAGALLTPLLVGDFVHVSITWWALGDARWDFTSWSGMLWATFLTGFSLMIPRIAWHLGIGRYVDRRDGQAHRRF</sequence>
<reference evidence="3 4" key="1">
    <citation type="submission" date="2016-03" db="EMBL/GenBank/DDBJ databases">
        <title>Whole genome sequencing of Grifola frondosa 9006-11.</title>
        <authorList>
            <person name="Min B."/>
            <person name="Park H."/>
            <person name="Kim J.-G."/>
            <person name="Cho H."/>
            <person name="Oh Y.-L."/>
            <person name="Kong W.-S."/>
            <person name="Choi I.-G."/>
        </authorList>
    </citation>
    <scope>NUCLEOTIDE SEQUENCE [LARGE SCALE GENOMIC DNA]</scope>
    <source>
        <strain evidence="3 4">9006-11</strain>
    </source>
</reference>
<dbReference type="PANTHER" id="PTHR37019">
    <property type="entry name" value="CHROMOSOME 1, WHOLE GENOME SHOTGUN SEQUENCE"/>
    <property type="match status" value="1"/>
</dbReference>
<feature type="transmembrane region" description="Helical" evidence="1">
    <location>
        <begin position="117"/>
        <end position="136"/>
    </location>
</feature>
<dbReference type="OrthoDB" id="2937326at2759"/>
<feature type="transmembrane region" description="Helical" evidence="1">
    <location>
        <begin position="148"/>
        <end position="167"/>
    </location>
</feature>
<accession>A0A1C7M0G3</accession>
<keyword evidence="1" id="KW-0812">Transmembrane</keyword>
<dbReference type="PANTHER" id="PTHR37019:SF2">
    <property type="entry name" value="EXPERA DOMAIN-CONTAINING PROTEIN"/>
    <property type="match status" value="1"/>
</dbReference>
<feature type="transmembrane region" description="Helical" evidence="1">
    <location>
        <begin position="20"/>
        <end position="40"/>
    </location>
</feature>
<feature type="domain" description="DUF7704" evidence="2">
    <location>
        <begin position="13"/>
        <end position="171"/>
    </location>
</feature>
<organism evidence="3 4">
    <name type="scientific">Grifola frondosa</name>
    <name type="common">Maitake</name>
    <name type="synonym">Polyporus frondosus</name>
    <dbReference type="NCBI Taxonomy" id="5627"/>
    <lineage>
        <taxon>Eukaryota</taxon>
        <taxon>Fungi</taxon>
        <taxon>Dikarya</taxon>
        <taxon>Basidiomycota</taxon>
        <taxon>Agaricomycotina</taxon>
        <taxon>Agaricomycetes</taxon>
        <taxon>Polyporales</taxon>
        <taxon>Grifolaceae</taxon>
        <taxon>Grifola</taxon>
    </lineage>
</organism>
<comment type="caution">
    <text evidence="3">The sequence shown here is derived from an EMBL/GenBank/DDBJ whole genome shotgun (WGS) entry which is preliminary data.</text>
</comment>
<dbReference type="EMBL" id="LUGG01000014">
    <property type="protein sequence ID" value="OBZ70392.1"/>
    <property type="molecule type" value="Genomic_DNA"/>
</dbReference>
<gene>
    <name evidence="3" type="ORF">A0H81_09970</name>
</gene>
<dbReference type="Proteomes" id="UP000092993">
    <property type="component" value="Unassembled WGS sequence"/>
</dbReference>
<evidence type="ECO:0000313" key="3">
    <source>
        <dbReference type="EMBL" id="OBZ70392.1"/>
    </source>
</evidence>
<evidence type="ECO:0000256" key="1">
    <source>
        <dbReference type="SAM" id="Phobius"/>
    </source>
</evidence>
<keyword evidence="1" id="KW-0472">Membrane</keyword>